<dbReference type="SUPFAM" id="SSF52129">
    <property type="entry name" value="Caspase-like"/>
    <property type="match status" value="1"/>
</dbReference>
<sequence length="352" mass="38145">MHAREAARLLLALAAGVAIGWTLSTTAPAPRVVATPAPDAAPTGADLAQFRQFLADLLPGNEPRRADEPPDYSPEVVMYDQPRLMDEAFAHLVRHTPGKTDLYLVAFGGDGDEDVFRNEVEYAETLFSQRFGAKGRTLVLENNPATVGTRPLATWTNLEDALERLTTRVMDPEEDILVLFMTSHGSEEHDLYVGMGTLPLDPINAEDLADILAAHPVRWKVVIVSACYSGGFVAPLKNATTMVVTAARADRTSFGCGADSDITYFGKAFFAHGLNETDSFRGAFDVATRLVAEWEAEHDDAKASEPQIASTPLIEAKLASWRKDLKLGAPVPFAPAAKPDGEAQSRARSRNQ</sequence>
<reference evidence="2" key="1">
    <citation type="submission" date="2023-02" db="EMBL/GenBank/DDBJ databases">
        <title>Tahibacter soli sp. nov. isolated from soil.</title>
        <authorList>
            <person name="Baek J.H."/>
            <person name="Lee J.K."/>
            <person name="Choi D.G."/>
            <person name="Jeon C.O."/>
        </authorList>
    </citation>
    <scope>NUCLEOTIDE SEQUENCE</scope>
    <source>
        <strain evidence="2">BL</strain>
    </source>
</reference>
<evidence type="ECO:0000256" key="1">
    <source>
        <dbReference type="SAM" id="MobiDB-lite"/>
    </source>
</evidence>
<name>A0A9X3YLM2_9GAMM</name>
<dbReference type="EMBL" id="JAOVZO020000015">
    <property type="protein sequence ID" value="MDC8012963.1"/>
    <property type="molecule type" value="Genomic_DNA"/>
</dbReference>
<evidence type="ECO:0000313" key="3">
    <source>
        <dbReference type="Proteomes" id="UP001139971"/>
    </source>
</evidence>
<comment type="caution">
    <text evidence="2">The sequence shown here is derived from an EMBL/GenBank/DDBJ whole genome shotgun (WGS) entry which is preliminary data.</text>
</comment>
<dbReference type="InterPro" id="IPR029030">
    <property type="entry name" value="Caspase-like_dom_sf"/>
</dbReference>
<dbReference type="RefSeq" id="WP_263544655.1">
    <property type="nucleotide sequence ID" value="NZ_JAOVZO020000015.1"/>
</dbReference>
<proteinExistence type="predicted"/>
<dbReference type="Proteomes" id="UP001139971">
    <property type="component" value="Unassembled WGS sequence"/>
</dbReference>
<protein>
    <submittedName>
        <fullName evidence="2">C13 family peptidase</fullName>
    </submittedName>
</protein>
<dbReference type="GO" id="GO:0006508">
    <property type="term" value="P:proteolysis"/>
    <property type="evidence" value="ECO:0007669"/>
    <property type="project" value="InterPro"/>
</dbReference>
<dbReference type="Pfam" id="PF01650">
    <property type="entry name" value="Peptidase_C13"/>
    <property type="match status" value="1"/>
</dbReference>
<organism evidence="2 3">
    <name type="scientific">Tahibacter soli</name>
    <dbReference type="NCBI Taxonomy" id="2983605"/>
    <lineage>
        <taxon>Bacteria</taxon>
        <taxon>Pseudomonadati</taxon>
        <taxon>Pseudomonadota</taxon>
        <taxon>Gammaproteobacteria</taxon>
        <taxon>Lysobacterales</taxon>
        <taxon>Rhodanobacteraceae</taxon>
        <taxon>Tahibacter</taxon>
    </lineage>
</organism>
<dbReference type="AlphaFoldDB" id="A0A9X3YLM2"/>
<evidence type="ECO:0000313" key="2">
    <source>
        <dbReference type="EMBL" id="MDC8012963.1"/>
    </source>
</evidence>
<gene>
    <name evidence="2" type="ORF">OD750_010450</name>
</gene>
<dbReference type="Gene3D" id="3.40.50.1460">
    <property type="match status" value="1"/>
</dbReference>
<accession>A0A9X3YLM2</accession>
<dbReference type="GO" id="GO:0008233">
    <property type="term" value="F:peptidase activity"/>
    <property type="evidence" value="ECO:0007669"/>
    <property type="project" value="InterPro"/>
</dbReference>
<dbReference type="InterPro" id="IPR001096">
    <property type="entry name" value="Peptidase_C13"/>
</dbReference>
<keyword evidence="3" id="KW-1185">Reference proteome</keyword>
<feature type="region of interest" description="Disordered" evidence="1">
    <location>
        <begin position="330"/>
        <end position="352"/>
    </location>
</feature>